<dbReference type="PANTHER" id="PTHR10993:SF7">
    <property type="entry name" value="LIPOYLTRANSFERASE 2, MITOCHONDRIAL-RELATED"/>
    <property type="match status" value="1"/>
</dbReference>
<evidence type="ECO:0000313" key="7">
    <source>
        <dbReference type="EMBL" id="QDT96392.1"/>
    </source>
</evidence>
<dbReference type="EC" id="2.3.1.181" evidence="5"/>
<evidence type="ECO:0000313" key="8">
    <source>
        <dbReference type="Proteomes" id="UP000318704"/>
    </source>
</evidence>
<dbReference type="Pfam" id="PF21948">
    <property type="entry name" value="LplA-B_cat"/>
    <property type="match status" value="1"/>
</dbReference>
<sequence length="250" mass="28466">MAMKSHPPDCDLLRNQNRAIKIYMLGCVDFDSLLVLQKHALEEMSQQQTDQAVLFVCEHPPIVTVGREGSRNQLTRYYQEFQSGQIDVRWLNRGGGALMHAPGQLAVYPLFPLNQIGMCVHDYQSGVEQAIIDMAAEQRIETETHPESTGIFSRCGQFASVGAAIQSWISYYGFYINVSPDMKLLRLIDSNQYDHRLTSLSAILTREASMSSVRESIVRQLVTKFGYRETHFFTKHPLLHKVKKNVYVHA</sequence>
<evidence type="ECO:0000256" key="3">
    <source>
        <dbReference type="ARBA" id="ARBA00023315"/>
    </source>
</evidence>
<dbReference type="PIRSF" id="PIRSF016262">
    <property type="entry name" value="LPLase"/>
    <property type="match status" value="1"/>
</dbReference>
<evidence type="ECO:0000256" key="2">
    <source>
        <dbReference type="ARBA" id="ARBA00022679"/>
    </source>
</evidence>
<organism evidence="7 8">
    <name type="scientific">Gimesia aquarii</name>
    <dbReference type="NCBI Taxonomy" id="2527964"/>
    <lineage>
        <taxon>Bacteria</taxon>
        <taxon>Pseudomonadati</taxon>
        <taxon>Planctomycetota</taxon>
        <taxon>Planctomycetia</taxon>
        <taxon>Planctomycetales</taxon>
        <taxon>Planctomycetaceae</taxon>
        <taxon>Gimesia</taxon>
    </lineage>
</organism>
<dbReference type="KEGG" id="gaw:V144x_18470"/>
<evidence type="ECO:0000256" key="1">
    <source>
        <dbReference type="ARBA" id="ARBA00004821"/>
    </source>
</evidence>
<comment type="similarity">
    <text evidence="5">Belongs to the LipB family.</text>
</comment>
<dbReference type="EMBL" id="CP037920">
    <property type="protein sequence ID" value="QDT96392.1"/>
    <property type="molecule type" value="Genomic_DNA"/>
</dbReference>
<dbReference type="Proteomes" id="UP000318704">
    <property type="component" value="Chromosome"/>
</dbReference>
<name>A0A517VTR4_9PLAN</name>
<dbReference type="PANTHER" id="PTHR10993">
    <property type="entry name" value="OCTANOYLTRANSFERASE"/>
    <property type="match status" value="1"/>
</dbReference>
<dbReference type="InterPro" id="IPR004143">
    <property type="entry name" value="BPL_LPL_catalytic"/>
</dbReference>
<accession>A0A517VTR4</accession>
<protein>
    <recommendedName>
        <fullName evidence="5">Octanoyltransferase</fullName>
        <ecNumber evidence="5">2.3.1.181</ecNumber>
    </recommendedName>
</protein>
<comment type="catalytic activity">
    <reaction evidence="5">
        <text>octanoyl-[ACP] + L-lysyl-[protein] = N(6)-octanoyl-L-lysyl-[protein] + holo-[ACP] + H(+)</text>
        <dbReference type="Rhea" id="RHEA:17665"/>
        <dbReference type="Rhea" id="RHEA-COMP:9636"/>
        <dbReference type="Rhea" id="RHEA-COMP:9685"/>
        <dbReference type="Rhea" id="RHEA-COMP:9752"/>
        <dbReference type="Rhea" id="RHEA-COMP:9928"/>
        <dbReference type="ChEBI" id="CHEBI:15378"/>
        <dbReference type="ChEBI" id="CHEBI:29969"/>
        <dbReference type="ChEBI" id="CHEBI:64479"/>
        <dbReference type="ChEBI" id="CHEBI:78463"/>
        <dbReference type="ChEBI" id="CHEBI:78809"/>
        <dbReference type="EC" id="2.3.1.181"/>
    </reaction>
</comment>
<feature type="domain" description="BPL/LPL catalytic" evidence="6">
    <location>
        <begin position="48"/>
        <end position="229"/>
    </location>
</feature>
<dbReference type="InterPro" id="IPR000544">
    <property type="entry name" value="Octanoyltransferase"/>
</dbReference>
<evidence type="ECO:0000256" key="4">
    <source>
        <dbReference type="ARBA" id="ARBA00024732"/>
    </source>
</evidence>
<comment type="pathway">
    <text evidence="1 5">Protein modification; protein lipoylation via endogenous pathway; protein N(6)-(lipoyl)lysine from octanoyl-[acyl-carrier-protein]: step 1/2.</text>
</comment>
<keyword evidence="2 5" id="KW-0808">Transferase</keyword>
<evidence type="ECO:0000256" key="5">
    <source>
        <dbReference type="PIRNR" id="PIRNR016262"/>
    </source>
</evidence>
<gene>
    <name evidence="7" type="primary">lipB</name>
    <name evidence="7" type="ORF">V144x_18470</name>
</gene>
<proteinExistence type="inferred from homology"/>
<dbReference type="Gene3D" id="3.30.930.10">
    <property type="entry name" value="Bira Bifunctional Protein, Domain 2"/>
    <property type="match status" value="1"/>
</dbReference>
<comment type="function">
    <text evidence="4 5">Catalyzes the transfer of endogenously produced octanoic acid from octanoyl-acyl-carrier-protein onto the lipoyl domains of lipoate-dependent enzymes. Lipoyl-ACP can also act as a substrate although octanoyl-ACP is likely to be the physiological substrate.</text>
</comment>
<reference evidence="7 8" key="1">
    <citation type="submission" date="2019-03" db="EMBL/GenBank/DDBJ databases">
        <title>Deep-cultivation of Planctomycetes and their phenomic and genomic characterization uncovers novel biology.</title>
        <authorList>
            <person name="Wiegand S."/>
            <person name="Jogler M."/>
            <person name="Boedeker C."/>
            <person name="Pinto D."/>
            <person name="Vollmers J."/>
            <person name="Rivas-Marin E."/>
            <person name="Kohn T."/>
            <person name="Peeters S.H."/>
            <person name="Heuer A."/>
            <person name="Rast P."/>
            <person name="Oberbeckmann S."/>
            <person name="Bunk B."/>
            <person name="Jeske O."/>
            <person name="Meyerdierks A."/>
            <person name="Storesund J.E."/>
            <person name="Kallscheuer N."/>
            <person name="Luecker S."/>
            <person name="Lage O.M."/>
            <person name="Pohl T."/>
            <person name="Merkel B.J."/>
            <person name="Hornburger P."/>
            <person name="Mueller R.-W."/>
            <person name="Bruemmer F."/>
            <person name="Labrenz M."/>
            <person name="Spormann A.M."/>
            <person name="Op den Camp H."/>
            <person name="Overmann J."/>
            <person name="Amann R."/>
            <person name="Jetten M.S.M."/>
            <person name="Mascher T."/>
            <person name="Medema M.H."/>
            <person name="Devos D.P."/>
            <person name="Kaster A.-K."/>
            <person name="Ovreas L."/>
            <person name="Rohde M."/>
            <person name="Galperin M.Y."/>
            <person name="Jogler C."/>
        </authorList>
    </citation>
    <scope>NUCLEOTIDE SEQUENCE [LARGE SCALE GENOMIC DNA]</scope>
    <source>
        <strain evidence="7 8">V144</strain>
    </source>
</reference>
<dbReference type="AlphaFoldDB" id="A0A517VTR4"/>
<dbReference type="GO" id="GO:0009249">
    <property type="term" value="P:protein lipoylation"/>
    <property type="evidence" value="ECO:0007669"/>
    <property type="project" value="InterPro"/>
</dbReference>
<dbReference type="SUPFAM" id="SSF55681">
    <property type="entry name" value="Class II aaRS and biotin synthetases"/>
    <property type="match status" value="1"/>
</dbReference>
<dbReference type="InterPro" id="IPR045864">
    <property type="entry name" value="aa-tRNA-synth_II/BPL/LPL"/>
</dbReference>
<keyword evidence="3 5" id="KW-0012">Acyltransferase</keyword>
<evidence type="ECO:0000259" key="6">
    <source>
        <dbReference type="PROSITE" id="PS51733"/>
    </source>
</evidence>
<dbReference type="PROSITE" id="PS51733">
    <property type="entry name" value="BPL_LPL_CATALYTIC"/>
    <property type="match status" value="1"/>
</dbReference>
<dbReference type="GO" id="GO:0033819">
    <property type="term" value="F:lipoyl(octanoyl) transferase activity"/>
    <property type="evidence" value="ECO:0007669"/>
    <property type="project" value="UniProtKB-EC"/>
</dbReference>
<dbReference type="UniPathway" id="UPA00538">
    <property type="reaction ID" value="UER00592"/>
</dbReference>